<gene>
    <name evidence="3" type="ORF">DFR41_11619</name>
</gene>
<dbReference type="NCBIfam" id="TIGR00254">
    <property type="entry name" value="GGDEF"/>
    <property type="match status" value="1"/>
</dbReference>
<protein>
    <recommendedName>
        <fullName evidence="1">diguanylate cyclase</fullName>
        <ecNumber evidence="1">2.7.7.65</ecNumber>
    </recommendedName>
</protein>
<dbReference type="PANTHER" id="PTHR45138">
    <property type="entry name" value="REGULATORY COMPONENTS OF SENSORY TRANSDUCTION SYSTEM"/>
    <property type="match status" value="1"/>
</dbReference>
<dbReference type="SUPFAM" id="SSF48452">
    <property type="entry name" value="TPR-like"/>
    <property type="match status" value="1"/>
</dbReference>
<dbReference type="SUPFAM" id="SSF55073">
    <property type="entry name" value="Nucleotide cyclase"/>
    <property type="match status" value="1"/>
</dbReference>
<organism evidence="3 4">
    <name type="scientific">Pseudacidovorax intermedius</name>
    <dbReference type="NCBI Taxonomy" id="433924"/>
    <lineage>
        <taxon>Bacteria</taxon>
        <taxon>Pseudomonadati</taxon>
        <taxon>Pseudomonadota</taxon>
        <taxon>Betaproteobacteria</taxon>
        <taxon>Burkholderiales</taxon>
        <taxon>Comamonadaceae</taxon>
        <taxon>Pseudacidovorax</taxon>
    </lineage>
</organism>
<dbReference type="InterPro" id="IPR000160">
    <property type="entry name" value="GGDEF_dom"/>
</dbReference>
<proteinExistence type="predicted"/>
<dbReference type="PROSITE" id="PS50887">
    <property type="entry name" value="GGDEF"/>
    <property type="match status" value="1"/>
</dbReference>
<dbReference type="Pfam" id="PF00990">
    <property type="entry name" value="GGDEF"/>
    <property type="match status" value="1"/>
</dbReference>
<dbReference type="PANTHER" id="PTHR45138:SF24">
    <property type="entry name" value="DIGUANYLATE CYCLASE DGCC-RELATED"/>
    <property type="match status" value="1"/>
</dbReference>
<evidence type="ECO:0000313" key="3">
    <source>
        <dbReference type="EMBL" id="RDI17692.1"/>
    </source>
</evidence>
<keyword evidence="4" id="KW-1185">Reference proteome</keyword>
<dbReference type="GO" id="GO:0005886">
    <property type="term" value="C:plasma membrane"/>
    <property type="evidence" value="ECO:0007669"/>
    <property type="project" value="TreeGrafter"/>
</dbReference>
<dbReference type="EMBL" id="QQAV01000016">
    <property type="protein sequence ID" value="RDI17692.1"/>
    <property type="molecule type" value="Genomic_DNA"/>
</dbReference>
<dbReference type="EC" id="2.7.7.65" evidence="1"/>
<dbReference type="GO" id="GO:1902201">
    <property type="term" value="P:negative regulation of bacterial-type flagellum-dependent cell motility"/>
    <property type="evidence" value="ECO:0007669"/>
    <property type="project" value="TreeGrafter"/>
</dbReference>
<dbReference type="CDD" id="cd01949">
    <property type="entry name" value="GGDEF"/>
    <property type="match status" value="1"/>
</dbReference>
<dbReference type="Gene3D" id="3.30.70.270">
    <property type="match status" value="1"/>
</dbReference>
<dbReference type="Proteomes" id="UP000255265">
    <property type="component" value="Unassembled WGS sequence"/>
</dbReference>
<evidence type="ECO:0000259" key="2">
    <source>
        <dbReference type="PROSITE" id="PS50887"/>
    </source>
</evidence>
<accession>A0A370F3Y7</accession>
<name>A0A370F3Y7_9BURK</name>
<feature type="domain" description="GGDEF" evidence="2">
    <location>
        <begin position="413"/>
        <end position="538"/>
    </location>
</feature>
<evidence type="ECO:0000313" key="4">
    <source>
        <dbReference type="Proteomes" id="UP000255265"/>
    </source>
</evidence>
<dbReference type="InterPro" id="IPR029787">
    <property type="entry name" value="Nucleotide_cyclase"/>
</dbReference>
<dbReference type="OrthoDB" id="8901019at2"/>
<dbReference type="AlphaFoldDB" id="A0A370F3Y7"/>
<dbReference type="Gene3D" id="1.25.40.10">
    <property type="entry name" value="Tetratricopeptide repeat domain"/>
    <property type="match status" value="1"/>
</dbReference>
<dbReference type="InterPro" id="IPR050469">
    <property type="entry name" value="Diguanylate_Cyclase"/>
</dbReference>
<dbReference type="InterPro" id="IPR043128">
    <property type="entry name" value="Rev_trsase/Diguanyl_cyclase"/>
</dbReference>
<dbReference type="SMART" id="SM00267">
    <property type="entry name" value="GGDEF"/>
    <property type="match status" value="1"/>
</dbReference>
<evidence type="ECO:0000256" key="1">
    <source>
        <dbReference type="ARBA" id="ARBA00012528"/>
    </source>
</evidence>
<reference evidence="3 4" key="1">
    <citation type="submission" date="2018-07" db="EMBL/GenBank/DDBJ databases">
        <title>Genomic Encyclopedia of Type Strains, Phase IV (KMG-IV): sequencing the most valuable type-strain genomes for metagenomic binning, comparative biology and taxonomic classification.</title>
        <authorList>
            <person name="Goeker M."/>
        </authorList>
    </citation>
    <scope>NUCLEOTIDE SEQUENCE [LARGE SCALE GENOMIC DNA]</scope>
    <source>
        <strain evidence="3 4">DSM 21352</strain>
    </source>
</reference>
<dbReference type="InterPro" id="IPR011990">
    <property type="entry name" value="TPR-like_helical_dom_sf"/>
</dbReference>
<dbReference type="FunFam" id="3.30.70.270:FF:000001">
    <property type="entry name" value="Diguanylate cyclase domain protein"/>
    <property type="match status" value="1"/>
</dbReference>
<dbReference type="GO" id="GO:0043709">
    <property type="term" value="P:cell adhesion involved in single-species biofilm formation"/>
    <property type="evidence" value="ECO:0007669"/>
    <property type="project" value="TreeGrafter"/>
</dbReference>
<dbReference type="GO" id="GO:0052621">
    <property type="term" value="F:diguanylate cyclase activity"/>
    <property type="evidence" value="ECO:0007669"/>
    <property type="project" value="UniProtKB-EC"/>
</dbReference>
<dbReference type="RefSeq" id="WP_114804794.1">
    <property type="nucleotide sequence ID" value="NZ_QQAV01000016.1"/>
</dbReference>
<sequence length="538" mass="59055">MTRHIILGDSDDTPDGALAAAYAALDQGQVHEAYDLAAAALSAANGDNLRLEARALACLAHCDRIHSRLRRASGTSRRAAQLFEQLGDAQGEANALTTLAHVCMLLGRNDEAVEAALLSVQLCKTKQPQPPAVLALNSLGLAYSWGGDHKRGDAALELAVETARRCEPAVSVFQPRINQVWVEASRLIDERFHTGAMRSLARLASLVAECRELERAGIGFALLPGLQAFRAVISPASCALLATWQGDAGLAQTEFEAARRALGTTVTWLDAFVRWCAAEMAWARQDWAATQLELERMRDLALSVEHEQLACRAHLLLIQVFELQGRHEDALRENRILRQREQRVVADSLSHREALVSWRLGARQSERHLQQALVASRQFERWSLEDALTGIANRRHLEQVLDEELRLHASAGQPLAVALLDIDQFKSINDRFTHEVGDRVLKTVAGIMSSQLRKRDLPARWAGDEFVIVFANATAGSAAQVCERVRSAITSFDWESIAAGLRVSVSIGLAEAMSGDTNASLLHRSDTSMYRVKPRSGT</sequence>
<comment type="caution">
    <text evidence="3">The sequence shown here is derived from an EMBL/GenBank/DDBJ whole genome shotgun (WGS) entry which is preliminary data.</text>
</comment>